<protein>
    <submittedName>
        <fullName evidence="2">Methionyl-tRNA formyltransferase-like protein</fullName>
    </submittedName>
</protein>
<dbReference type="InterPro" id="IPR002376">
    <property type="entry name" value="Formyl_transf_N"/>
</dbReference>
<comment type="caution">
    <text evidence="2">The sequence shown here is derived from an EMBL/GenBank/DDBJ whole genome shotgun (WGS) entry which is preliminary data.</text>
</comment>
<evidence type="ECO:0000313" key="2">
    <source>
        <dbReference type="EMBL" id="EMA45034.1"/>
    </source>
</evidence>
<name>M0MJZ4_HALMO</name>
<dbReference type="STRING" id="931277.C448_07824"/>
<evidence type="ECO:0000313" key="3">
    <source>
        <dbReference type="Proteomes" id="UP000011568"/>
    </source>
</evidence>
<organism evidence="2 3">
    <name type="scientific">Halococcus morrhuae DSM 1307</name>
    <dbReference type="NCBI Taxonomy" id="931277"/>
    <lineage>
        <taxon>Archaea</taxon>
        <taxon>Methanobacteriati</taxon>
        <taxon>Methanobacteriota</taxon>
        <taxon>Stenosarchaea group</taxon>
        <taxon>Halobacteria</taxon>
        <taxon>Halobacteriales</taxon>
        <taxon>Halococcaceae</taxon>
        <taxon>Halococcus</taxon>
    </lineage>
</organism>
<dbReference type="Pfam" id="PF00551">
    <property type="entry name" value="Formyl_trans_N"/>
    <property type="match status" value="1"/>
</dbReference>
<dbReference type="Gene3D" id="3.40.50.12230">
    <property type="match status" value="1"/>
</dbReference>
<feature type="non-terminal residue" evidence="2">
    <location>
        <position position="1"/>
    </location>
</feature>
<dbReference type="eggNOG" id="arCOG02825">
    <property type="taxonomic scope" value="Archaea"/>
</dbReference>
<sequence length="296" mass="32227">EDTPMSERLRVGVLANPMLTRFEEEALENVAALDGVTIDEVVVDGSVTEGSALAAGADAVNQGTSISLADLGLFVEVVRESGLKAFIHGDEKLGWLLGETEQMDWLQSRPVTETDCLREASIRECEPVSAGGAWNTLPDDVTADLGDACDVVIRFGFGLLKGPILDAPEHGVLSVHTSDIREYRGMGHKISYMNDDPSAAITLQQLSEEIDGGRIVAVMSRELPPTPTLDDVWDAVYALQTEIFAAGIEQLQAGDGPSQPDELGTYYPHSLQQRNPRFVARLLAKNNWRRLQKRLS</sequence>
<feature type="domain" description="Formyl transferase N-terminal" evidence="1">
    <location>
        <begin position="149"/>
        <end position="244"/>
    </location>
</feature>
<dbReference type="SUPFAM" id="SSF53328">
    <property type="entry name" value="Formyltransferase"/>
    <property type="match status" value="1"/>
</dbReference>
<proteinExistence type="predicted"/>
<dbReference type="PATRIC" id="fig|931277.6.peg.1532"/>
<gene>
    <name evidence="2" type="ORF">C448_07824</name>
</gene>
<dbReference type="Proteomes" id="UP000011568">
    <property type="component" value="Unassembled WGS sequence"/>
</dbReference>
<dbReference type="AlphaFoldDB" id="M0MJZ4"/>
<dbReference type="RefSeq" id="WP_004053539.1">
    <property type="nucleotide sequence ID" value="NZ_AOMC01000101.1"/>
</dbReference>
<keyword evidence="3" id="KW-1185">Reference proteome</keyword>
<accession>M0MJZ4</accession>
<reference evidence="2 3" key="1">
    <citation type="journal article" date="2014" name="PLoS Genet.">
        <title>Phylogenetically driven sequencing of extremely halophilic archaea reveals strategies for static and dynamic osmo-response.</title>
        <authorList>
            <person name="Becker E.A."/>
            <person name="Seitzer P.M."/>
            <person name="Tritt A."/>
            <person name="Larsen D."/>
            <person name="Krusor M."/>
            <person name="Yao A.I."/>
            <person name="Wu D."/>
            <person name="Madern D."/>
            <person name="Eisen J.A."/>
            <person name="Darling A.E."/>
            <person name="Facciotti M.T."/>
        </authorList>
    </citation>
    <scope>NUCLEOTIDE SEQUENCE [LARGE SCALE GENOMIC DNA]</scope>
    <source>
        <strain evidence="2 3">DSM 1307</strain>
    </source>
</reference>
<evidence type="ECO:0000259" key="1">
    <source>
        <dbReference type="Pfam" id="PF00551"/>
    </source>
</evidence>
<dbReference type="EMBL" id="AOMC01000101">
    <property type="protein sequence ID" value="EMA45034.1"/>
    <property type="molecule type" value="Genomic_DNA"/>
</dbReference>
<dbReference type="GO" id="GO:0016740">
    <property type="term" value="F:transferase activity"/>
    <property type="evidence" value="ECO:0007669"/>
    <property type="project" value="UniProtKB-KW"/>
</dbReference>
<dbReference type="InterPro" id="IPR036477">
    <property type="entry name" value="Formyl_transf_N_sf"/>
</dbReference>
<keyword evidence="2" id="KW-0808">Transferase</keyword>